<dbReference type="PANTHER" id="PTHR43046">
    <property type="entry name" value="GDP-MANNOSE MANNOSYL HYDROLASE"/>
    <property type="match status" value="1"/>
</dbReference>
<dbReference type="PANTHER" id="PTHR43046:SF12">
    <property type="entry name" value="GDP-MANNOSE MANNOSYL HYDROLASE"/>
    <property type="match status" value="1"/>
</dbReference>
<accession>A0A6V8MF56</accession>
<dbReference type="InterPro" id="IPR000086">
    <property type="entry name" value="NUDIX_hydrolase_dom"/>
</dbReference>
<dbReference type="RefSeq" id="WP_183353491.1">
    <property type="nucleotide sequence ID" value="NZ_BLXX01000002.1"/>
</dbReference>
<dbReference type="PROSITE" id="PS00893">
    <property type="entry name" value="NUDIX_BOX"/>
    <property type="match status" value="1"/>
</dbReference>
<evidence type="ECO:0000259" key="5">
    <source>
        <dbReference type="PROSITE" id="PS51462"/>
    </source>
</evidence>
<evidence type="ECO:0000256" key="4">
    <source>
        <dbReference type="RuleBase" id="RU003476"/>
    </source>
</evidence>
<dbReference type="GO" id="GO:0016787">
    <property type="term" value="F:hydrolase activity"/>
    <property type="evidence" value="ECO:0007669"/>
    <property type="project" value="UniProtKB-KW"/>
</dbReference>
<keyword evidence="2 4" id="KW-0378">Hydrolase</keyword>
<comment type="caution">
    <text evidence="6">The sequence shown here is derived from an EMBL/GenBank/DDBJ whole genome shotgun (WGS) entry which is preliminary data.</text>
</comment>
<evidence type="ECO:0000313" key="6">
    <source>
        <dbReference type="EMBL" id="GFO58636.1"/>
    </source>
</evidence>
<dbReference type="Proteomes" id="UP000556026">
    <property type="component" value="Unassembled WGS sequence"/>
</dbReference>
<keyword evidence="3" id="KW-0460">Magnesium</keyword>
<dbReference type="Pfam" id="PF00293">
    <property type="entry name" value="NUDIX"/>
    <property type="match status" value="1"/>
</dbReference>
<evidence type="ECO:0000256" key="3">
    <source>
        <dbReference type="ARBA" id="ARBA00022842"/>
    </source>
</evidence>
<sequence>MSDHSPRHTVVVGCLVRNAANQVLLIRHAKRGWEIPQGRVEEGENLIEALRREVLEEAGVEIEPGPLAAVWSMLSPPAALIFTFLGRYLTGELCSSDDSVEAGWFSEEQALEQVTGQVMHERLKALLNYRDGTLYRAYTTRPYQVRLETSLGPR</sequence>
<proteinExistence type="inferred from homology"/>
<dbReference type="InterPro" id="IPR020084">
    <property type="entry name" value="NUDIX_hydrolase_CS"/>
</dbReference>
<dbReference type="SUPFAM" id="SSF55811">
    <property type="entry name" value="Nudix"/>
    <property type="match status" value="1"/>
</dbReference>
<organism evidence="6 7">
    <name type="scientific">Geomonas silvestris</name>
    <dbReference type="NCBI Taxonomy" id="2740184"/>
    <lineage>
        <taxon>Bacteria</taxon>
        <taxon>Pseudomonadati</taxon>
        <taxon>Thermodesulfobacteriota</taxon>
        <taxon>Desulfuromonadia</taxon>
        <taxon>Geobacterales</taxon>
        <taxon>Geobacteraceae</taxon>
        <taxon>Geomonas</taxon>
    </lineage>
</organism>
<reference evidence="7" key="1">
    <citation type="submission" date="2020-06" db="EMBL/GenBank/DDBJ databases">
        <title>Draft genomic sequence of Geomonas sp. Red330.</title>
        <authorList>
            <person name="Itoh H."/>
            <person name="Zhenxing X."/>
            <person name="Ushijima N."/>
            <person name="Masuda Y."/>
            <person name="Shiratori Y."/>
            <person name="Senoo K."/>
        </authorList>
    </citation>
    <scope>NUCLEOTIDE SEQUENCE [LARGE SCALE GENOMIC DNA]</scope>
    <source>
        <strain evidence="7">Red330</strain>
    </source>
</reference>
<dbReference type="PRINTS" id="PR00502">
    <property type="entry name" value="NUDIXFAMILY"/>
</dbReference>
<name>A0A6V8MF56_9BACT</name>
<protein>
    <recommendedName>
        <fullName evidence="5">Nudix hydrolase domain-containing protein</fullName>
    </recommendedName>
</protein>
<evidence type="ECO:0000313" key="7">
    <source>
        <dbReference type="Proteomes" id="UP000556026"/>
    </source>
</evidence>
<dbReference type="PROSITE" id="PS51462">
    <property type="entry name" value="NUDIX"/>
    <property type="match status" value="1"/>
</dbReference>
<dbReference type="InterPro" id="IPR015797">
    <property type="entry name" value="NUDIX_hydrolase-like_dom_sf"/>
</dbReference>
<evidence type="ECO:0000256" key="2">
    <source>
        <dbReference type="ARBA" id="ARBA00022801"/>
    </source>
</evidence>
<feature type="domain" description="Nudix hydrolase" evidence="5">
    <location>
        <begin position="6"/>
        <end position="130"/>
    </location>
</feature>
<dbReference type="AlphaFoldDB" id="A0A6V8MF56"/>
<dbReference type="Gene3D" id="3.90.79.10">
    <property type="entry name" value="Nucleoside Triphosphate Pyrophosphohydrolase"/>
    <property type="match status" value="1"/>
</dbReference>
<evidence type="ECO:0000256" key="1">
    <source>
        <dbReference type="ARBA" id="ARBA00001946"/>
    </source>
</evidence>
<gene>
    <name evidence="6" type="ORF">GMST_09610</name>
</gene>
<comment type="similarity">
    <text evidence="4">Belongs to the Nudix hydrolase family.</text>
</comment>
<dbReference type="InterPro" id="IPR020476">
    <property type="entry name" value="Nudix_hydrolase"/>
</dbReference>
<dbReference type="EMBL" id="BLXX01000002">
    <property type="protein sequence ID" value="GFO58636.1"/>
    <property type="molecule type" value="Genomic_DNA"/>
</dbReference>
<comment type="cofactor">
    <cofactor evidence="1">
        <name>Mg(2+)</name>
        <dbReference type="ChEBI" id="CHEBI:18420"/>
    </cofactor>
</comment>
<keyword evidence="7" id="KW-1185">Reference proteome</keyword>